<dbReference type="InterPro" id="IPR029526">
    <property type="entry name" value="PGBD"/>
</dbReference>
<comment type="caution">
    <text evidence="2">The sequence shown here is derived from an EMBL/GenBank/DDBJ whole genome shotgun (WGS) entry which is preliminary data.</text>
</comment>
<evidence type="ECO:0000313" key="3">
    <source>
        <dbReference type="Proteomes" id="UP001153954"/>
    </source>
</evidence>
<proteinExistence type="predicted"/>
<feature type="domain" description="PiggyBac transposable element-derived protein" evidence="1">
    <location>
        <begin position="81"/>
        <end position="184"/>
    </location>
</feature>
<organism evidence="2 3">
    <name type="scientific">Euphydryas editha</name>
    <name type="common">Edith's checkerspot</name>
    <dbReference type="NCBI Taxonomy" id="104508"/>
    <lineage>
        <taxon>Eukaryota</taxon>
        <taxon>Metazoa</taxon>
        <taxon>Ecdysozoa</taxon>
        <taxon>Arthropoda</taxon>
        <taxon>Hexapoda</taxon>
        <taxon>Insecta</taxon>
        <taxon>Pterygota</taxon>
        <taxon>Neoptera</taxon>
        <taxon>Endopterygota</taxon>
        <taxon>Lepidoptera</taxon>
        <taxon>Glossata</taxon>
        <taxon>Ditrysia</taxon>
        <taxon>Papilionoidea</taxon>
        <taxon>Nymphalidae</taxon>
        <taxon>Nymphalinae</taxon>
        <taxon>Euphydryas</taxon>
    </lineage>
</organism>
<dbReference type="PANTHER" id="PTHR46599:SF6">
    <property type="entry name" value="DUAL SPECIFICITY PHOSPHATASE 26"/>
    <property type="match status" value="1"/>
</dbReference>
<sequence length="193" mass="22249">MRCGSDASHVGYGLMRNALGGTQLKVSLQSTCRVKKYLDVTNQEDLVPITNLLQNDINEDYFDMENIDEESDIDEEDNIDLLYLAGVYKSNRLCLKELWGQDGDGIEKFGLVMSIKHFIIPLRCLRFDDMTPRSKRKRVDRLAPIRNFFETFVENCQSSYSHGENVSVDEMLPGFRSKCSFRHIRISSEYKSV</sequence>
<reference evidence="2" key="1">
    <citation type="submission" date="2022-03" db="EMBL/GenBank/DDBJ databases">
        <authorList>
            <person name="Tunstrom K."/>
        </authorList>
    </citation>
    <scope>NUCLEOTIDE SEQUENCE</scope>
</reference>
<gene>
    <name evidence="2" type="ORF">EEDITHA_LOCUS7865</name>
</gene>
<dbReference type="AlphaFoldDB" id="A0AAU9TYC1"/>
<dbReference type="Proteomes" id="UP001153954">
    <property type="component" value="Unassembled WGS sequence"/>
</dbReference>
<dbReference type="Pfam" id="PF13843">
    <property type="entry name" value="DDE_Tnp_1_7"/>
    <property type="match status" value="1"/>
</dbReference>
<evidence type="ECO:0000259" key="1">
    <source>
        <dbReference type="Pfam" id="PF13843"/>
    </source>
</evidence>
<name>A0AAU9TYC1_EUPED</name>
<evidence type="ECO:0000313" key="2">
    <source>
        <dbReference type="EMBL" id="CAH2092065.1"/>
    </source>
</evidence>
<protein>
    <recommendedName>
        <fullName evidence="1">PiggyBac transposable element-derived protein domain-containing protein</fullName>
    </recommendedName>
</protein>
<dbReference type="EMBL" id="CAKOGL010000011">
    <property type="protein sequence ID" value="CAH2092065.1"/>
    <property type="molecule type" value="Genomic_DNA"/>
</dbReference>
<keyword evidence="3" id="KW-1185">Reference proteome</keyword>
<accession>A0AAU9TYC1</accession>
<dbReference type="PANTHER" id="PTHR46599">
    <property type="entry name" value="PIGGYBAC TRANSPOSABLE ELEMENT-DERIVED PROTEIN 4"/>
    <property type="match status" value="1"/>
</dbReference>